<dbReference type="InterPro" id="IPR051468">
    <property type="entry name" value="Fungal_SecMetab_SDRs"/>
</dbReference>
<evidence type="ECO:0000256" key="3">
    <source>
        <dbReference type="ARBA" id="ARBA00023002"/>
    </source>
</evidence>
<evidence type="ECO:0008006" key="6">
    <source>
        <dbReference type="Google" id="ProtNLM"/>
    </source>
</evidence>
<comment type="similarity">
    <text evidence="1">Belongs to the short-chain dehydrogenases/reductases (SDR) family.</text>
</comment>
<evidence type="ECO:0000313" key="5">
    <source>
        <dbReference type="Proteomes" id="UP001383192"/>
    </source>
</evidence>
<sequence>MSSDATTKTKVYLITGANRGIGLALVNYLLSNTLNSDIFVYAGVRDITSTVIQTLATQHPGKVDIVEYVAGDVNKNKAIADRIQKRHGYVDVVIACAGISSFLGPTVETPPEAMREHYEVNVIGPLVLFQATYNLLKASIKTPKFIPLTTVGASLTAFIDVPLGLTCYGASKAGLNYLARRIHFENDWIVCFPLSPGIVKTDMAISNREMDKTGTLAKMQDQMQVEPEEAAARLIEVIEGSTREKEGGEFMNVDGSKVAW</sequence>
<evidence type="ECO:0000256" key="1">
    <source>
        <dbReference type="ARBA" id="ARBA00006484"/>
    </source>
</evidence>
<dbReference type="InterPro" id="IPR002347">
    <property type="entry name" value="SDR_fam"/>
</dbReference>
<gene>
    <name evidence="4" type="ORF">VNI00_014287</name>
</gene>
<dbReference type="Gene3D" id="3.40.50.720">
    <property type="entry name" value="NAD(P)-binding Rossmann-like Domain"/>
    <property type="match status" value="1"/>
</dbReference>
<protein>
    <recommendedName>
        <fullName evidence="6">NAD(P)-binding protein</fullName>
    </recommendedName>
</protein>
<comment type="caution">
    <text evidence="4">The sequence shown here is derived from an EMBL/GenBank/DDBJ whole genome shotgun (WGS) entry which is preliminary data.</text>
</comment>
<dbReference type="EMBL" id="JAYKXP010000079">
    <property type="protein sequence ID" value="KAK7030270.1"/>
    <property type="molecule type" value="Genomic_DNA"/>
</dbReference>
<accession>A0AAW0BV47</accession>
<reference evidence="4 5" key="1">
    <citation type="submission" date="2024-01" db="EMBL/GenBank/DDBJ databases">
        <title>A draft genome for a cacao thread blight-causing isolate of Paramarasmius palmivorus.</title>
        <authorList>
            <person name="Baruah I.K."/>
            <person name="Bukari Y."/>
            <person name="Amoako-Attah I."/>
            <person name="Meinhardt L.W."/>
            <person name="Bailey B.A."/>
            <person name="Cohen S.P."/>
        </authorList>
    </citation>
    <scope>NUCLEOTIDE SEQUENCE [LARGE SCALE GENOMIC DNA]</scope>
    <source>
        <strain evidence="4 5">GH-12</strain>
    </source>
</reference>
<dbReference type="Proteomes" id="UP001383192">
    <property type="component" value="Unassembled WGS sequence"/>
</dbReference>
<dbReference type="InterPro" id="IPR036291">
    <property type="entry name" value="NAD(P)-bd_dom_sf"/>
</dbReference>
<dbReference type="PANTHER" id="PTHR43544:SF7">
    <property type="entry name" value="NADB-LER2"/>
    <property type="match status" value="1"/>
</dbReference>
<dbReference type="GO" id="GO:0005737">
    <property type="term" value="C:cytoplasm"/>
    <property type="evidence" value="ECO:0007669"/>
    <property type="project" value="TreeGrafter"/>
</dbReference>
<dbReference type="SUPFAM" id="SSF51735">
    <property type="entry name" value="NAD(P)-binding Rossmann-fold domains"/>
    <property type="match status" value="1"/>
</dbReference>
<dbReference type="AlphaFoldDB" id="A0AAW0BV47"/>
<keyword evidence="2" id="KW-0521">NADP</keyword>
<dbReference type="Pfam" id="PF00106">
    <property type="entry name" value="adh_short"/>
    <property type="match status" value="1"/>
</dbReference>
<proteinExistence type="inferred from homology"/>
<organism evidence="4 5">
    <name type="scientific">Paramarasmius palmivorus</name>
    <dbReference type="NCBI Taxonomy" id="297713"/>
    <lineage>
        <taxon>Eukaryota</taxon>
        <taxon>Fungi</taxon>
        <taxon>Dikarya</taxon>
        <taxon>Basidiomycota</taxon>
        <taxon>Agaricomycotina</taxon>
        <taxon>Agaricomycetes</taxon>
        <taxon>Agaricomycetidae</taxon>
        <taxon>Agaricales</taxon>
        <taxon>Marasmiineae</taxon>
        <taxon>Marasmiaceae</taxon>
        <taxon>Paramarasmius</taxon>
    </lineage>
</organism>
<name>A0AAW0BV47_9AGAR</name>
<dbReference type="GO" id="GO:0016491">
    <property type="term" value="F:oxidoreductase activity"/>
    <property type="evidence" value="ECO:0007669"/>
    <property type="project" value="UniProtKB-KW"/>
</dbReference>
<evidence type="ECO:0000256" key="2">
    <source>
        <dbReference type="ARBA" id="ARBA00022857"/>
    </source>
</evidence>
<keyword evidence="3" id="KW-0560">Oxidoreductase</keyword>
<dbReference type="PANTHER" id="PTHR43544">
    <property type="entry name" value="SHORT-CHAIN DEHYDROGENASE/REDUCTASE"/>
    <property type="match status" value="1"/>
</dbReference>
<evidence type="ECO:0000313" key="4">
    <source>
        <dbReference type="EMBL" id="KAK7030270.1"/>
    </source>
</evidence>
<keyword evidence="5" id="KW-1185">Reference proteome</keyword>
<dbReference type="PRINTS" id="PR00081">
    <property type="entry name" value="GDHRDH"/>
</dbReference>